<evidence type="ECO:0000256" key="1">
    <source>
        <dbReference type="SAM" id="Coils"/>
    </source>
</evidence>
<keyword evidence="3" id="KW-1185">Reference proteome</keyword>
<dbReference type="EMBL" id="SIDB01000001">
    <property type="protein sequence ID" value="KAI3439077.1"/>
    <property type="molecule type" value="Genomic_DNA"/>
</dbReference>
<dbReference type="AlphaFoldDB" id="A0A9D4U0I2"/>
<organism evidence="2 3">
    <name type="scientific">Chlorella vulgaris</name>
    <name type="common">Green alga</name>
    <dbReference type="NCBI Taxonomy" id="3077"/>
    <lineage>
        <taxon>Eukaryota</taxon>
        <taxon>Viridiplantae</taxon>
        <taxon>Chlorophyta</taxon>
        <taxon>core chlorophytes</taxon>
        <taxon>Trebouxiophyceae</taxon>
        <taxon>Chlorellales</taxon>
        <taxon>Chlorellaceae</taxon>
        <taxon>Chlorella clade</taxon>
        <taxon>Chlorella</taxon>
    </lineage>
</organism>
<evidence type="ECO:0000313" key="2">
    <source>
        <dbReference type="EMBL" id="KAI3439077.1"/>
    </source>
</evidence>
<sequence length="210" mass="22621">MTGCRQLGASSVGVQYAEDGGYRVKAIRRRRKEPCPPASSLRLRSSLSSCYSRPATQIQWASAHLPWSKPHQEHVRGQQQETLQALQVTEANKTQSDDGFLASAAAGIRPVIAAVVVASNGSMLQAMQAARLDDKAISFVSAHMGSVGPTALLTFGSMKLQGLAQGNRSKQKALTLAREQLEKAEQLVIDVQRSEAQNEKNKLALTDLPG</sequence>
<dbReference type="Proteomes" id="UP001055712">
    <property type="component" value="Unassembled WGS sequence"/>
</dbReference>
<feature type="coiled-coil region" evidence="1">
    <location>
        <begin position="167"/>
        <end position="197"/>
    </location>
</feature>
<reference evidence="2" key="2">
    <citation type="submission" date="2020-11" db="EMBL/GenBank/DDBJ databases">
        <authorList>
            <person name="Cecchin M."/>
            <person name="Marcolungo L."/>
            <person name="Rossato M."/>
            <person name="Girolomoni L."/>
            <person name="Cosentino E."/>
            <person name="Cuine S."/>
            <person name="Li-Beisson Y."/>
            <person name="Delledonne M."/>
            <person name="Ballottari M."/>
        </authorList>
    </citation>
    <scope>NUCLEOTIDE SEQUENCE</scope>
    <source>
        <strain evidence="2">211/11P</strain>
        <tissue evidence="2">Whole cell</tissue>
    </source>
</reference>
<gene>
    <name evidence="2" type="ORF">D9Q98_001487</name>
</gene>
<comment type="caution">
    <text evidence="2">The sequence shown here is derived from an EMBL/GenBank/DDBJ whole genome shotgun (WGS) entry which is preliminary data.</text>
</comment>
<reference evidence="2" key="1">
    <citation type="journal article" date="2019" name="Plant J.">
        <title>Chlorella vulgaris genome assembly and annotation reveals the molecular basis for metabolic acclimation to high light conditions.</title>
        <authorList>
            <person name="Cecchin M."/>
            <person name="Marcolungo L."/>
            <person name="Rossato M."/>
            <person name="Girolomoni L."/>
            <person name="Cosentino E."/>
            <person name="Cuine S."/>
            <person name="Li-Beisson Y."/>
            <person name="Delledonne M."/>
            <person name="Ballottari M."/>
        </authorList>
    </citation>
    <scope>NUCLEOTIDE SEQUENCE</scope>
    <source>
        <strain evidence="2">211/11P</strain>
    </source>
</reference>
<evidence type="ECO:0000313" key="3">
    <source>
        <dbReference type="Proteomes" id="UP001055712"/>
    </source>
</evidence>
<accession>A0A9D4U0I2</accession>
<proteinExistence type="predicted"/>
<name>A0A9D4U0I2_CHLVU</name>
<keyword evidence="1" id="KW-0175">Coiled coil</keyword>
<protein>
    <submittedName>
        <fullName evidence="2">Uncharacterized protein</fullName>
    </submittedName>
</protein>